<dbReference type="Gene3D" id="2.60.40.2550">
    <property type="match status" value="1"/>
</dbReference>
<dbReference type="NCBIfam" id="NF009690">
    <property type="entry name" value="PRK13211.1"/>
    <property type="match status" value="1"/>
</dbReference>
<evidence type="ECO:0000313" key="8">
    <source>
        <dbReference type="EMBL" id="MEI2681086.1"/>
    </source>
</evidence>
<keyword evidence="9" id="KW-1185">Reference proteome</keyword>
<feature type="domain" description="Chitin-binding type-4" evidence="6">
    <location>
        <begin position="23"/>
        <end position="193"/>
    </location>
</feature>
<dbReference type="InterPro" id="IPR041029">
    <property type="entry name" value="GbpA_2"/>
</dbReference>
<name>A0ABU8DC46_ERWAP</name>
<dbReference type="Gene3D" id="2.70.50.50">
    <property type="entry name" value="chitin-binding protein cbp21"/>
    <property type="match status" value="1"/>
</dbReference>
<comment type="caution">
    <text evidence="8">The sequence shown here is derived from an EMBL/GenBank/DDBJ whole genome shotgun (WGS) entry which is preliminary data.</text>
</comment>
<reference evidence="8 9" key="1">
    <citation type="submission" date="2024-02" db="EMBL/GenBank/DDBJ databases">
        <title>First report Erwinia aphidicola in onion in Chile.</title>
        <authorList>
            <person name="Valenzuela M."/>
            <person name="Pena M."/>
            <person name="Dutta B."/>
        </authorList>
    </citation>
    <scope>NUCLEOTIDE SEQUENCE [LARGE SCALE GENOMIC DNA]</scope>
    <source>
        <strain evidence="8 9">QCJ3A</strain>
    </source>
</reference>
<evidence type="ECO:0000256" key="3">
    <source>
        <dbReference type="ARBA" id="ARBA00022729"/>
    </source>
</evidence>
<keyword evidence="1" id="KW-0964">Secreted</keyword>
<evidence type="ECO:0000256" key="5">
    <source>
        <dbReference type="SAM" id="SignalP"/>
    </source>
</evidence>
<dbReference type="Proteomes" id="UP001306592">
    <property type="component" value="Unassembled WGS sequence"/>
</dbReference>
<dbReference type="Pfam" id="PF18416">
    <property type="entry name" value="GbpA_2"/>
    <property type="match status" value="1"/>
</dbReference>
<proteinExistence type="predicted"/>
<organism evidence="8 9">
    <name type="scientific">Erwinia aphidicola</name>
    <dbReference type="NCBI Taxonomy" id="68334"/>
    <lineage>
        <taxon>Bacteria</taxon>
        <taxon>Pseudomonadati</taxon>
        <taxon>Pseudomonadota</taxon>
        <taxon>Gammaproteobacteria</taxon>
        <taxon>Enterobacterales</taxon>
        <taxon>Erwiniaceae</taxon>
        <taxon>Erwinia</taxon>
    </lineage>
</organism>
<dbReference type="InterPro" id="IPR004302">
    <property type="entry name" value="Cellulose/chitin-bd_N"/>
</dbReference>
<dbReference type="RefSeq" id="WP_099753869.1">
    <property type="nucleotide sequence ID" value="NZ_JACXBP010000002.1"/>
</dbReference>
<dbReference type="Pfam" id="PF03067">
    <property type="entry name" value="LPMO_10"/>
    <property type="match status" value="1"/>
</dbReference>
<dbReference type="CDD" id="cd21177">
    <property type="entry name" value="LPMO_AA10"/>
    <property type="match status" value="1"/>
</dbReference>
<dbReference type="PANTHER" id="PTHR34823">
    <property type="entry name" value="GLCNAC-BINDING PROTEIN A"/>
    <property type="match status" value="1"/>
</dbReference>
<dbReference type="SUPFAM" id="SSF81296">
    <property type="entry name" value="E set domains"/>
    <property type="match status" value="1"/>
</dbReference>
<evidence type="ECO:0000256" key="4">
    <source>
        <dbReference type="SAM" id="MobiDB-lite"/>
    </source>
</evidence>
<feature type="region of interest" description="Disordered" evidence="4">
    <location>
        <begin position="51"/>
        <end position="82"/>
    </location>
</feature>
<evidence type="ECO:0000313" key="9">
    <source>
        <dbReference type="Proteomes" id="UP001306592"/>
    </source>
</evidence>
<keyword evidence="2" id="KW-0147">Chitin-binding</keyword>
<dbReference type="EMBL" id="JBANEI010000002">
    <property type="protein sequence ID" value="MEI2681086.1"/>
    <property type="molecule type" value="Genomic_DNA"/>
</dbReference>
<dbReference type="InterPro" id="IPR014756">
    <property type="entry name" value="Ig_E-set"/>
</dbReference>
<protein>
    <submittedName>
        <fullName evidence="8">N-acetylglucosamine-binding protein GbpA</fullName>
    </submittedName>
</protein>
<evidence type="ECO:0000256" key="2">
    <source>
        <dbReference type="ARBA" id="ARBA00022669"/>
    </source>
</evidence>
<dbReference type="InterPro" id="IPR051024">
    <property type="entry name" value="GlcNAc_Chitin_IntDeg"/>
</dbReference>
<feature type="domain" description="N-acetylglucosamine binding protein A" evidence="7">
    <location>
        <begin position="203"/>
        <end position="301"/>
    </location>
</feature>
<feature type="chain" id="PRO_5047063877" evidence="5">
    <location>
        <begin position="23"/>
        <end position="482"/>
    </location>
</feature>
<evidence type="ECO:0000259" key="7">
    <source>
        <dbReference type="Pfam" id="PF18416"/>
    </source>
</evidence>
<dbReference type="Gene3D" id="3.30.70.2150">
    <property type="match status" value="1"/>
</dbReference>
<sequence length="482" mass="52653">MMKLNKVALALSSLLVSGGALAHGYLTEPPSRDLLCQKGVNTDCGNAAYEPQSVGESTKGFPGAGTPPDGKLASGDNGNSEGLAAKLNEQTSDRWAKNKIQAGEHDFSWHFTAMHATQNWKYFITKPDWNPNKVLTRDSFELTPFCVHDGKEIVPPSDITHSCTIPERSGYHVIYANWEVSNTTNTFYKMIDVEFEDTVPSEWKKTIGTISPKLALKAGDSVKTRVFGPDERPELSTTLNINSDAEGDINIWSKALAARINAQQPDLRAGQKNNQGEVNPVEGMNTIYTRDGSGLTRVEIELDTHEEVKPVMEIGGVKNQYTITDGHAPIELTATVTGEMVINAKLFDKHNTLLGFGSETVKDGSVNVALQNKNLKPGNYTLTVVGITRDQQMLQQSFDLTLSEAAGGGDYQFTYPENIKQYVGGTKVLQPKDGKVYECKKGQTSGWCTIYAASANHYEPGVGGYWKDAWSEVGTAAKSHKH</sequence>
<gene>
    <name evidence="8" type="primary">gbpA</name>
    <name evidence="8" type="ORF">V8N49_05370</name>
</gene>
<dbReference type="PANTHER" id="PTHR34823:SF1">
    <property type="entry name" value="CHITIN-BINDING TYPE-4 DOMAIN-CONTAINING PROTEIN"/>
    <property type="match status" value="1"/>
</dbReference>
<accession>A0ABU8DC46</accession>
<evidence type="ECO:0000259" key="6">
    <source>
        <dbReference type="Pfam" id="PF03067"/>
    </source>
</evidence>
<keyword evidence="3 5" id="KW-0732">Signal</keyword>
<evidence type="ECO:0000256" key="1">
    <source>
        <dbReference type="ARBA" id="ARBA00022525"/>
    </source>
</evidence>
<feature type="signal peptide" evidence="5">
    <location>
        <begin position="1"/>
        <end position="22"/>
    </location>
</feature>